<feature type="DNA-binding region" description="H-T-H motif" evidence="2">
    <location>
        <begin position="43"/>
        <end position="62"/>
    </location>
</feature>
<evidence type="ECO:0000259" key="3">
    <source>
        <dbReference type="PROSITE" id="PS50977"/>
    </source>
</evidence>
<protein>
    <recommendedName>
        <fullName evidence="3">HTH tetR-type domain-containing protein</fullName>
    </recommendedName>
</protein>
<reference evidence="5" key="1">
    <citation type="journal article" date="2019" name="Int. J. Syst. Evol. Microbiol.">
        <title>The Global Catalogue of Microorganisms (GCM) 10K type strain sequencing project: providing services to taxonomists for standard genome sequencing and annotation.</title>
        <authorList>
            <consortium name="The Broad Institute Genomics Platform"/>
            <consortium name="The Broad Institute Genome Sequencing Center for Infectious Disease"/>
            <person name="Wu L."/>
            <person name="Ma J."/>
        </authorList>
    </citation>
    <scope>NUCLEOTIDE SEQUENCE [LARGE SCALE GENOMIC DNA]</scope>
    <source>
        <strain evidence="5">JCM 16929</strain>
    </source>
</reference>
<evidence type="ECO:0000313" key="5">
    <source>
        <dbReference type="Proteomes" id="UP001501490"/>
    </source>
</evidence>
<organism evidence="4 5">
    <name type="scientific">Microlunatus ginsengisoli</name>
    <dbReference type="NCBI Taxonomy" id="363863"/>
    <lineage>
        <taxon>Bacteria</taxon>
        <taxon>Bacillati</taxon>
        <taxon>Actinomycetota</taxon>
        <taxon>Actinomycetes</taxon>
        <taxon>Propionibacteriales</taxon>
        <taxon>Propionibacteriaceae</taxon>
        <taxon>Microlunatus</taxon>
    </lineage>
</organism>
<dbReference type="InterPro" id="IPR001647">
    <property type="entry name" value="HTH_TetR"/>
</dbReference>
<keyword evidence="5" id="KW-1185">Reference proteome</keyword>
<dbReference type="EMBL" id="BAABAB010000005">
    <property type="protein sequence ID" value="GAA3606434.1"/>
    <property type="molecule type" value="Genomic_DNA"/>
</dbReference>
<keyword evidence="1 2" id="KW-0238">DNA-binding</keyword>
<dbReference type="PROSITE" id="PS50977">
    <property type="entry name" value="HTH_TETR_2"/>
    <property type="match status" value="1"/>
</dbReference>
<comment type="caution">
    <text evidence="4">The sequence shown here is derived from an EMBL/GenBank/DDBJ whole genome shotgun (WGS) entry which is preliminary data.</text>
</comment>
<sequence>MTLDDPRIHAVRARSQDPRARDTRAKLARAYVELSKTADAVPTISQIVRVAGVNRSSFYAHFGSVGDLSLYLLESALASIYEGSTAALRSGGRDGLAATTGSMIIAAVEENRSALRAAVLHDRALARRQIGLAIEASTLRLLQALPGWENASQGPLRLLVIYLSHGWSAVLCGWLAGELETTRPQLLHELLALNPDGIRYRAAVSELSN</sequence>
<accession>A0ABP6ZGL1</accession>
<gene>
    <name evidence="4" type="ORF">GCM10022236_05340</name>
</gene>
<dbReference type="Gene3D" id="1.10.357.10">
    <property type="entry name" value="Tetracycline Repressor, domain 2"/>
    <property type="match status" value="1"/>
</dbReference>
<evidence type="ECO:0000256" key="1">
    <source>
        <dbReference type="ARBA" id="ARBA00023125"/>
    </source>
</evidence>
<dbReference type="InterPro" id="IPR009057">
    <property type="entry name" value="Homeodomain-like_sf"/>
</dbReference>
<evidence type="ECO:0000313" key="4">
    <source>
        <dbReference type="EMBL" id="GAA3606434.1"/>
    </source>
</evidence>
<proteinExistence type="predicted"/>
<feature type="domain" description="HTH tetR-type" evidence="3">
    <location>
        <begin position="21"/>
        <end position="80"/>
    </location>
</feature>
<evidence type="ECO:0000256" key="2">
    <source>
        <dbReference type="PROSITE-ProRule" id="PRU00335"/>
    </source>
</evidence>
<dbReference type="SUPFAM" id="SSF46689">
    <property type="entry name" value="Homeodomain-like"/>
    <property type="match status" value="1"/>
</dbReference>
<name>A0ABP6ZGL1_9ACTN</name>
<dbReference type="Proteomes" id="UP001501490">
    <property type="component" value="Unassembled WGS sequence"/>
</dbReference>
<dbReference type="RefSeq" id="WP_344801534.1">
    <property type="nucleotide sequence ID" value="NZ_BAABAB010000005.1"/>
</dbReference>